<keyword evidence="5" id="KW-0963">Cytoplasm</keyword>
<evidence type="ECO:0000259" key="17">
    <source>
        <dbReference type="PROSITE" id="PS50848"/>
    </source>
</evidence>
<evidence type="ECO:0000313" key="19">
    <source>
        <dbReference type="Proteomes" id="UP000594262"/>
    </source>
</evidence>
<evidence type="ECO:0000313" key="18">
    <source>
        <dbReference type="EnsemblMetazoa" id="CLYHEMP018754.1"/>
    </source>
</evidence>
<dbReference type="GO" id="GO:0008289">
    <property type="term" value="F:lipid binding"/>
    <property type="evidence" value="ECO:0007669"/>
    <property type="project" value="UniProtKB-KW"/>
</dbReference>
<accession>A0A7M6DNS9</accession>
<dbReference type="OrthoDB" id="5403181at2759"/>
<evidence type="ECO:0000256" key="1">
    <source>
        <dbReference type="ARBA" id="ARBA00004230"/>
    </source>
</evidence>
<dbReference type="CDD" id="cd08871">
    <property type="entry name" value="START_STARD10-like"/>
    <property type="match status" value="1"/>
</dbReference>
<keyword evidence="19" id="KW-1185">Reference proteome</keyword>
<dbReference type="InterPro" id="IPR041951">
    <property type="entry name" value="STARD10_START"/>
</dbReference>
<keyword evidence="10" id="KW-0969">Cilium</keyword>
<keyword evidence="9" id="KW-0445">Lipid transport</keyword>
<protein>
    <recommendedName>
        <fullName evidence="14">START domain-containing protein 10</fullName>
    </recommendedName>
    <alternativeName>
        <fullName evidence="15">PCTP-like protein</fullName>
    </alternativeName>
    <alternativeName>
        <fullName evidence="16">StAR-related lipid transfer protein 10</fullName>
    </alternativeName>
</protein>
<keyword evidence="6" id="KW-0597">Phosphoprotein</keyword>
<evidence type="ECO:0000256" key="15">
    <source>
        <dbReference type="ARBA" id="ARBA00076937"/>
    </source>
</evidence>
<dbReference type="RefSeq" id="XP_066930839.1">
    <property type="nucleotide sequence ID" value="XM_067074738.1"/>
</dbReference>
<dbReference type="PANTHER" id="PTHR19308:SF14">
    <property type="entry name" value="START DOMAIN-CONTAINING PROTEIN"/>
    <property type="match status" value="1"/>
</dbReference>
<dbReference type="GO" id="GO:0005829">
    <property type="term" value="C:cytosol"/>
    <property type="evidence" value="ECO:0007669"/>
    <property type="project" value="UniProtKB-ARBA"/>
</dbReference>
<evidence type="ECO:0000256" key="6">
    <source>
        <dbReference type="ARBA" id="ARBA00022553"/>
    </source>
</evidence>
<evidence type="ECO:0000256" key="14">
    <source>
        <dbReference type="ARBA" id="ARBA00070345"/>
    </source>
</evidence>
<dbReference type="GeneID" id="136818401"/>
<keyword evidence="8" id="KW-0007">Acetylation</keyword>
<evidence type="ECO:0000256" key="2">
    <source>
        <dbReference type="ARBA" id="ARBA00004370"/>
    </source>
</evidence>
<dbReference type="GO" id="GO:0016020">
    <property type="term" value="C:membrane"/>
    <property type="evidence" value="ECO:0007669"/>
    <property type="project" value="UniProtKB-SubCell"/>
</dbReference>
<dbReference type="InterPro" id="IPR051213">
    <property type="entry name" value="START_lipid_transfer"/>
</dbReference>
<dbReference type="InterPro" id="IPR023393">
    <property type="entry name" value="START-like_dom_sf"/>
</dbReference>
<dbReference type="SUPFAM" id="SSF55961">
    <property type="entry name" value="Bet v1-like"/>
    <property type="match status" value="1"/>
</dbReference>
<dbReference type="SMART" id="SM00234">
    <property type="entry name" value="START"/>
    <property type="match status" value="1"/>
</dbReference>
<keyword evidence="12" id="KW-0472">Membrane</keyword>
<dbReference type="EnsemblMetazoa" id="CLYHEMT018754.1">
    <property type="protein sequence ID" value="CLYHEMP018754.1"/>
    <property type="gene ID" value="CLYHEMG018754"/>
</dbReference>
<feature type="domain" description="START" evidence="17">
    <location>
        <begin position="23"/>
        <end position="207"/>
    </location>
</feature>
<dbReference type="AlphaFoldDB" id="A0A7M6DNS9"/>
<dbReference type="Proteomes" id="UP000594262">
    <property type="component" value="Unplaced"/>
</dbReference>
<evidence type="ECO:0000256" key="16">
    <source>
        <dbReference type="ARBA" id="ARBA00080073"/>
    </source>
</evidence>
<evidence type="ECO:0000256" key="10">
    <source>
        <dbReference type="ARBA" id="ARBA00023069"/>
    </source>
</evidence>
<keyword evidence="7" id="KW-0282">Flagellum</keyword>
<dbReference type="GO" id="GO:0031514">
    <property type="term" value="C:motile cilium"/>
    <property type="evidence" value="ECO:0007669"/>
    <property type="project" value="UniProtKB-SubCell"/>
</dbReference>
<dbReference type="InterPro" id="IPR002913">
    <property type="entry name" value="START_lipid-bd_dom"/>
</dbReference>
<dbReference type="GO" id="GO:0006869">
    <property type="term" value="P:lipid transport"/>
    <property type="evidence" value="ECO:0007669"/>
    <property type="project" value="UniProtKB-KW"/>
</dbReference>
<keyword evidence="13" id="KW-0966">Cell projection</keyword>
<dbReference type="Gene3D" id="3.30.530.20">
    <property type="match status" value="1"/>
</dbReference>
<sequence>MDVNEVRVSTDKDFEHFHSLVNNDDGWTNSYNKNNLIVKTRWTDESRIKLIKVSYPMENVTLETLYDALHDPEYRKVWDKDMANSYDICKLNDNNVIGWYAAKMPPPLKFRDWCLLRTWKKTDKEFMIFNHSVEHNAVPVRKNYVRSISYLTGYYGKKLDKNTTQMIFLTQTDPKGKLPKWFVNFLSTSMAPRIMKKLYKTTLGYEKWHKKSGAAHKPWLEPEHNKLPLLDRKDIPSCNSNDDDGFEMIDEDIDETNAEMEEKISNGSDE</sequence>
<reference evidence="18" key="1">
    <citation type="submission" date="2021-01" db="UniProtKB">
        <authorList>
            <consortium name="EnsemblMetazoa"/>
        </authorList>
    </citation>
    <scope>IDENTIFICATION</scope>
</reference>
<evidence type="ECO:0000256" key="12">
    <source>
        <dbReference type="ARBA" id="ARBA00023136"/>
    </source>
</evidence>
<dbReference type="PANTHER" id="PTHR19308">
    <property type="entry name" value="PHOSPHATIDYLCHOLINE TRANSFER PROTEIN"/>
    <property type="match status" value="1"/>
</dbReference>
<evidence type="ECO:0000256" key="3">
    <source>
        <dbReference type="ARBA" id="ARBA00004496"/>
    </source>
</evidence>
<evidence type="ECO:0000256" key="13">
    <source>
        <dbReference type="ARBA" id="ARBA00023273"/>
    </source>
</evidence>
<evidence type="ECO:0000256" key="7">
    <source>
        <dbReference type="ARBA" id="ARBA00022846"/>
    </source>
</evidence>
<dbReference type="PROSITE" id="PS50848">
    <property type="entry name" value="START"/>
    <property type="match status" value="1"/>
</dbReference>
<evidence type="ECO:0000256" key="11">
    <source>
        <dbReference type="ARBA" id="ARBA00023121"/>
    </source>
</evidence>
<comment type="subcellular location">
    <subcellularLocation>
        <location evidence="1">Cell projection</location>
        <location evidence="1">Cilium</location>
        <location evidence="1">Flagellum</location>
    </subcellularLocation>
    <subcellularLocation>
        <location evidence="3">Cytoplasm</location>
    </subcellularLocation>
    <subcellularLocation>
        <location evidence="2">Membrane</location>
    </subcellularLocation>
</comment>
<keyword evidence="11" id="KW-0446">Lipid-binding</keyword>
<evidence type="ECO:0000256" key="4">
    <source>
        <dbReference type="ARBA" id="ARBA00022448"/>
    </source>
</evidence>
<dbReference type="FunFam" id="3.30.530.20:FF:000008">
    <property type="entry name" value="START domain containing 10"/>
    <property type="match status" value="1"/>
</dbReference>
<evidence type="ECO:0000256" key="9">
    <source>
        <dbReference type="ARBA" id="ARBA00023055"/>
    </source>
</evidence>
<proteinExistence type="predicted"/>
<name>A0A7M6DNS9_9CNID</name>
<organism evidence="18 19">
    <name type="scientific">Clytia hemisphaerica</name>
    <dbReference type="NCBI Taxonomy" id="252671"/>
    <lineage>
        <taxon>Eukaryota</taxon>
        <taxon>Metazoa</taxon>
        <taxon>Cnidaria</taxon>
        <taxon>Hydrozoa</taxon>
        <taxon>Hydroidolina</taxon>
        <taxon>Leptothecata</taxon>
        <taxon>Obeliida</taxon>
        <taxon>Clytiidae</taxon>
        <taxon>Clytia</taxon>
    </lineage>
</organism>
<evidence type="ECO:0000256" key="8">
    <source>
        <dbReference type="ARBA" id="ARBA00022990"/>
    </source>
</evidence>
<evidence type="ECO:0000256" key="5">
    <source>
        <dbReference type="ARBA" id="ARBA00022490"/>
    </source>
</evidence>
<dbReference type="Pfam" id="PF01852">
    <property type="entry name" value="START"/>
    <property type="match status" value="1"/>
</dbReference>
<keyword evidence="4" id="KW-0813">Transport</keyword>